<evidence type="ECO:0000313" key="4">
    <source>
        <dbReference type="Proteomes" id="UP000676310"/>
    </source>
</evidence>
<dbReference type="GO" id="GO:0005634">
    <property type="term" value="C:nucleus"/>
    <property type="evidence" value="ECO:0007669"/>
    <property type="project" value="TreeGrafter"/>
</dbReference>
<dbReference type="InterPro" id="IPR005645">
    <property type="entry name" value="FSH-like_dom"/>
</dbReference>
<dbReference type="Gene3D" id="3.40.50.1820">
    <property type="entry name" value="alpha/beta hydrolase"/>
    <property type="match status" value="1"/>
</dbReference>
<proteinExistence type="predicted"/>
<keyword evidence="1" id="KW-0378">Hydrolase</keyword>
<sequence>MNLPRIACFHGGGSNSAVFAEQCKRLRHLFANEYDFVFFDAPYEREAGPTVLPYFADYAPFRTWLQPGGDIAQEEEGLSRVLQLMDAHTLKRERELRKLGRDDAPGMWIGAMGFSQGTRMVSGLLLRQQRTGYVDGGQRRQRLMNDTSNVDFQFGVLCMGSSSPMGAGPVPLSSQIREVESTGDSGWKMHDIAIQIPTLHLHGLRDDILPKSQQQLNSYFDGKSAIRMEINYHHAMPWYTEDLVEFANMIRQTHQLATRRLDES</sequence>
<dbReference type="AlphaFoldDB" id="A0A8J2N331"/>
<evidence type="ECO:0000259" key="2">
    <source>
        <dbReference type="Pfam" id="PF03959"/>
    </source>
</evidence>
<organism evidence="3 4">
    <name type="scientific">Alternaria atra</name>
    <dbReference type="NCBI Taxonomy" id="119953"/>
    <lineage>
        <taxon>Eukaryota</taxon>
        <taxon>Fungi</taxon>
        <taxon>Dikarya</taxon>
        <taxon>Ascomycota</taxon>
        <taxon>Pezizomycotina</taxon>
        <taxon>Dothideomycetes</taxon>
        <taxon>Pleosporomycetidae</taxon>
        <taxon>Pleosporales</taxon>
        <taxon>Pleosporineae</taxon>
        <taxon>Pleosporaceae</taxon>
        <taxon>Alternaria</taxon>
        <taxon>Alternaria sect. Ulocladioides</taxon>
    </lineage>
</organism>
<dbReference type="GO" id="GO:0044550">
    <property type="term" value="P:secondary metabolite biosynthetic process"/>
    <property type="evidence" value="ECO:0007669"/>
    <property type="project" value="TreeGrafter"/>
</dbReference>
<dbReference type="InterPro" id="IPR050593">
    <property type="entry name" value="LovG"/>
</dbReference>
<dbReference type="PANTHER" id="PTHR48070:SF1">
    <property type="entry name" value="SERINE HYDROLASE FSH DOMAIN-CONTAINING PROTEIN"/>
    <property type="match status" value="1"/>
</dbReference>
<dbReference type="EMBL" id="CAJRGZ010000023">
    <property type="protein sequence ID" value="CAG5179446.1"/>
    <property type="molecule type" value="Genomic_DNA"/>
</dbReference>
<comment type="caution">
    <text evidence="3">The sequence shown here is derived from an EMBL/GenBank/DDBJ whole genome shotgun (WGS) entry which is preliminary data.</text>
</comment>
<keyword evidence="4" id="KW-1185">Reference proteome</keyword>
<dbReference type="GO" id="GO:0005737">
    <property type="term" value="C:cytoplasm"/>
    <property type="evidence" value="ECO:0007669"/>
    <property type="project" value="TreeGrafter"/>
</dbReference>
<protein>
    <recommendedName>
        <fullName evidence="2">Serine hydrolase domain-containing protein</fullName>
    </recommendedName>
</protein>
<dbReference type="PANTHER" id="PTHR48070">
    <property type="entry name" value="ESTERASE OVCA2"/>
    <property type="match status" value="1"/>
</dbReference>
<dbReference type="Proteomes" id="UP000676310">
    <property type="component" value="Unassembled WGS sequence"/>
</dbReference>
<name>A0A8J2N331_9PLEO</name>
<dbReference type="GeneID" id="67021474"/>
<accession>A0A8J2N331</accession>
<reference evidence="3" key="1">
    <citation type="submission" date="2021-05" db="EMBL/GenBank/DDBJ databases">
        <authorList>
            <person name="Stam R."/>
        </authorList>
    </citation>
    <scope>NUCLEOTIDE SEQUENCE</scope>
    <source>
        <strain evidence="3">CS162</strain>
    </source>
</reference>
<evidence type="ECO:0000313" key="3">
    <source>
        <dbReference type="EMBL" id="CAG5179446.1"/>
    </source>
</evidence>
<gene>
    <name evidence="3" type="ORF">ALTATR162_LOCUS9271</name>
</gene>
<feature type="domain" description="Serine hydrolase" evidence="2">
    <location>
        <begin position="4"/>
        <end position="237"/>
    </location>
</feature>
<dbReference type="GO" id="GO:0016787">
    <property type="term" value="F:hydrolase activity"/>
    <property type="evidence" value="ECO:0007669"/>
    <property type="project" value="UniProtKB-KW"/>
</dbReference>
<dbReference type="Pfam" id="PF03959">
    <property type="entry name" value="FSH1"/>
    <property type="match status" value="1"/>
</dbReference>
<dbReference type="OrthoDB" id="414698at2759"/>
<dbReference type="RefSeq" id="XP_043172839.1">
    <property type="nucleotide sequence ID" value="XM_043316904.1"/>
</dbReference>
<evidence type="ECO:0000256" key="1">
    <source>
        <dbReference type="ARBA" id="ARBA00022801"/>
    </source>
</evidence>
<dbReference type="SUPFAM" id="SSF53474">
    <property type="entry name" value="alpha/beta-Hydrolases"/>
    <property type="match status" value="1"/>
</dbReference>
<dbReference type="InterPro" id="IPR029058">
    <property type="entry name" value="AB_hydrolase_fold"/>
</dbReference>